<protein>
    <recommendedName>
        <fullName evidence="6">EF-hand domain-containing protein</fullName>
    </recommendedName>
</protein>
<evidence type="ECO:0000256" key="2">
    <source>
        <dbReference type="ARBA" id="ARBA00022737"/>
    </source>
</evidence>
<feature type="compositionally biased region" description="Polar residues" evidence="5">
    <location>
        <begin position="285"/>
        <end position="310"/>
    </location>
</feature>
<accession>A0A0M0JIL0</accession>
<proteinExistence type="predicted"/>
<dbReference type="SUPFAM" id="SSF47473">
    <property type="entry name" value="EF-hand"/>
    <property type="match status" value="1"/>
</dbReference>
<dbReference type="Gene3D" id="1.10.238.10">
    <property type="entry name" value="EF-hand"/>
    <property type="match status" value="2"/>
</dbReference>
<keyword evidence="1" id="KW-0479">Metal-binding</keyword>
<keyword evidence="2" id="KW-0677">Repeat</keyword>
<reference evidence="8" key="1">
    <citation type="journal article" date="2015" name="PLoS Genet.">
        <title>Genome Sequence and Transcriptome Analyses of Chrysochromulina tobin: Metabolic Tools for Enhanced Algal Fitness in the Prominent Order Prymnesiales (Haptophyceae).</title>
        <authorList>
            <person name="Hovde B.T."/>
            <person name="Deodato C.R."/>
            <person name="Hunsperger H.M."/>
            <person name="Ryken S.A."/>
            <person name="Yost W."/>
            <person name="Jha R.K."/>
            <person name="Patterson J."/>
            <person name="Monnat R.J. Jr."/>
            <person name="Barlow S.B."/>
            <person name="Starkenburg S.R."/>
            <person name="Cattolico R.A."/>
        </authorList>
    </citation>
    <scope>NUCLEOTIDE SEQUENCE</scope>
    <source>
        <strain evidence="8">CCMP291</strain>
    </source>
</reference>
<dbReference type="InterPro" id="IPR002048">
    <property type="entry name" value="EF_hand_dom"/>
</dbReference>
<dbReference type="OrthoDB" id="186625at2759"/>
<feature type="domain" description="EF-hand" evidence="6">
    <location>
        <begin position="4"/>
        <end position="39"/>
    </location>
</feature>
<feature type="region of interest" description="Disordered" evidence="5">
    <location>
        <begin position="215"/>
        <end position="310"/>
    </location>
</feature>
<dbReference type="InterPro" id="IPR011992">
    <property type="entry name" value="EF-hand-dom_pair"/>
</dbReference>
<dbReference type="EMBL" id="JWZX01002897">
    <property type="protein sequence ID" value="KOO26053.1"/>
    <property type="molecule type" value="Genomic_DNA"/>
</dbReference>
<dbReference type="InterPro" id="IPR018247">
    <property type="entry name" value="EF_Hand_1_Ca_BS"/>
</dbReference>
<feature type="domain" description="EF-hand" evidence="6">
    <location>
        <begin position="40"/>
        <end position="75"/>
    </location>
</feature>
<dbReference type="AlphaFoldDB" id="A0A0M0JIL0"/>
<dbReference type="Proteomes" id="UP000037460">
    <property type="component" value="Unassembled WGS sequence"/>
</dbReference>
<gene>
    <name evidence="7" type="ORF">Ctob_007357</name>
</gene>
<dbReference type="PANTHER" id="PTHR34524">
    <property type="entry name" value="CALCYPHOSIN"/>
    <property type="match status" value="1"/>
</dbReference>
<keyword evidence="4" id="KW-0175">Coiled coil</keyword>
<evidence type="ECO:0000313" key="8">
    <source>
        <dbReference type="Proteomes" id="UP000037460"/>
    </source>
</evidence>
<organism evidence="7 8">
    <name type="scientific">Chrysochromulina tobinii</name>
    <dbReference type="NCBI Taxonomy" id="1460289"/>
    <lineage>
        <taxon>Eukaryota</taxon>
        <taxon>Haptista</taxon>
        <taxon>Haptophyta</taxon>
        <taxon>Prymnesiophyceae</taxon>
        <taxon>Prymnesiales</taxon>
        <taxon>Chrysochromulinaceae</taxon>
        <taxon>Chrysochromulina</taxon>
    </lineage>
</organism>
<sequence>MLLASDEIVKKILKDWDKRGKGEFAKAEFRLNLREFGLNASSADADSLFDLWDEDKGGVLDLKELRSALIRVRAEAAKWRDTPDPELERIKDLRRRAEMAMDAAKTAKRADELEAELDDLTTKLDSKADVRLGALLVRRCIKPSTVVMQWSTSRGDHAGELSKMEFRKAVQQLGLDSKGPHPTTIEDIDAVFDTFDADHGGYLDMEEAKTMLSSLEKAAEEAEHERFQKRQAAQRMRASATRKAKAATTPAPEQPSGAAEASADPDSPGSDGRLLSIDALFEPDSPTSPGGASLLRQNAKATQKVEQALR</sequence>
<evidence type="ECO:0000313" key="7">
    <source>
        <dbReference type="EMBL" id="KOO26053.1"/>
    </source>
</evidence>
<comment type="caution">
    <text evidence="7">The sequence shown here is derived from an EMBL/GenBank/DDBJ whole genome shotgun (WGS) entry which is preliminary data.</text>
</comment>
<evidence type="ECO:0000259" key="6">
    <source>
        <dbReference type="PROSITE" id="PS50222"/>
    </source>
</evidence>
<keyword evidence="3" id="KW-0106">Calcium</keyword>
<dbReference type="PROSITE" id="PS00018">
    <property type="entry name" value="EF_HAND_1"/>
    <property type="match status" value="1"/>
</dbReference>
<evidence type="ECO:0000256" key="5">
    <source>
        <dbReference type="SAM" id="MobiDB-lite"/>
    </source>
</evidence>
<evidence type="ECO:0000256" key="3">
    <source>
        <dbReference type="ARBA" id="ARBA00022837"/>
    </source>
</evidence>
<dbReference type="PROSITE" id="PS50222">
    <property type="entry name" value="EF_HAND_2"/>
    <property type="match status" value="3"/>
</dbReference>
<dbReference type="GO" id="GO:0005509">
    <property type="term" value="F:calcium ion binding"/>
    <property type="evidence" value="ECO:0007669"/>
    <property type="project" value="InterPro"/>
</dbReference>
<evidence type="ECO:0000256" key="4">
    <source>
        <dbReference type="SAM" id="Coils"/>
    </source>
</evidence>
<dbReference type="SMART" id="SM00054">
    <property type="entry name" value="EFh"/>
    <property type="match status" value="2"/>
</dbReference>
<feature type="compositionally biased region" description="Basic and acidic residues" evidence="5">
    <location>
        <begin position="217"/>
        <end position="228"/>
    </location>
</feature>
<dbReference type="Pfam" id="PF13833">
    <property type="entry name" value="EF-hand_8"/>
    <property type="match status" value="1"/>
</dbReference>
<dbReference type="PANTHER" id="PTHR34524:SF6">
    <property type="entry name" value="CALCYPHOSINE LIKE"/>
    <property type="match status" value="1"/>
</dbReference>
<dbReference type="InterPro" id="IPR051581">
    <property type="entry name" value="Ca-bind"/>
</dbReference>
<evidence type="ECO:0000256" key="1">
    <source>
        <dbReference type="ARBA" id="ARBA00022723"/>
    </source>
</evidence>
<feature type="coiled-coil region" evidence="4">
    <location>
        <begin position="62"/>
        <end position="130"/>
    </location>
</feature>
<name>A0A0M0JIL0_9EUKA</name>
<feature type="domain" description="EF-hand" evidence="6">
    <location>
        <begin position="183"/>
        <end position="218"/>
    </location>
</feature>
<keyword evidence="8" id="KW-1185">Reference proteome</keyword>